<name>A0ABY5PBQ6_9ACTN</name>
<dbReference type="RefSeq" id="WP_353862499.1">
    <property type="nucleotide sequence ID" value="NZ_CP088295.1"/>
</dbReference>
<evidence type="ECO:0000256" key="2">
    <source>
        <dbReference type="ARBA" id="ARBA00022598"/>
    </source>
</evidence>
<feature type="compositionally biased region" description="Basic and acidic residues" evidence="6">
    <location>
        <begin position="1"/>
        <end position="36"/>
    </location>
</feature>
<dbReference type="Proteomes" id="UP001058860">
    <property type="component" value="Chromosome"/>
</dbReference>
<keyword evidence="2 8" id="KW-0436">Ligase</keyword>
<gene>
    <name evidence="8" type="ORF">LRS13_14660</name>
</gene>
<sequence length="612" mass="66077">MSGTRAGERRGRGEDSDHGRADRHDARRGVHRDRQPPRRRRRAAHEGGRGLDHLGEWRARSGEIAAGLQSLGLERGQCVGILLGNRPEFHLVDVGVVLAGGTPFSIYQTSSPEQITYLVTDAEARILVTESVFLPVVLKAREDLPNLEHIVVVDPEGDLPDGCLTLADLEQRGAQAGFDPDAALAAIQADDILTLIYTSGTTGPPKGVQLSHRNLLSAVDAIEAMVEFDDDSRVISWLPSAHIAERAAHHYLPIRYGIQVTSCPDPKQVMSYLPAVQPSWFFAVPRIWEKLKAGLEAMVASQPPEKQQAMQGAIEAATQKVRLEQRGEPVPEELAAAVAQADEQIFSGVRQMLGFSAIKAVNVGAAPTPVEVIEFFHAIGVPVAEIWGMSETCGAGAANRPGRIKIGTVGEPAPGFEIKLAEDGEVLVRADAVMVGYRNMPDKTAETVDAEGWLHTGDIGEFDEDGYLKIVDRKKELIINAAGKNMSPSFIEATLKSASPLIGQACVIGDARSYNTALIVLDADFAPMWAQQQGIEDASLEALAKNEQARAAVQAAVDAANAKLSRVEQIKKFVIVEGDWLPGGDELTPTMKLKRKPIGEKYGDQIEAMYTG</sequence>
<evidence type="ECO:0000259" key="7">
    <source>
        <dbReference type="Pfam" id="PF00501"/>
    </source>
</evidence>
<keyword evidence="3" id="KW-0276">Fatty acid metabolism</keyword>
<dbReference type="PANTHER" id="PTHR43272">
    <property type="entry name" value="LONG-CHAIN-FATTY-ACID--COA LIGASE"/>
    <property type="match status" value="1"/>
</dbReference>
<dbReference type="CDD" id="cd05907">
    <property type="entry name" value="VL_LC_FACS_like"/>
    <property type="match status" value="1"/>
</dbReference>
<protein>
    <recommendedName>
        <fullName evidence="5">Acyl-CoA synthetase</fullName>
    </recommendedName>
</protein>
<comment type="similarity">
    <text evidence="1">Belongs to the ATP-dependent AMP-binding enzyme family.</text>
</comment>
<dbReference type="SUPFAM" id="SSF56801">
    <property type="entry name" value="Acetyl-CoA synthetase-like"/>
    <property type="match status" value="1"/>
</dbReference>
<feature type="domain" description="AMP-dependent synthetase/ligase" evidence="7">
    <location>
        <begin position="56"/>
        <end position="437"/>
    </location>
</feature>
<evidence type="ECO:0000256" key="1">
    <source>
        <dbReference type="ARBA" id="ARBA00006432"/>
    </source>
</evidence>
<dbReference type="InterPro" id="IPR000873">
    <property type="entry name" value="AMP-dep_synth/lig_dom"/>
</dbReference>
<dbReference type="Pfam" id="PF00501">
    <property type="entry name" value="AMP-binding"/>
    <property type="match status" value="1"/>
</dbReference>
<proteinExistence type="inferred from homology"/>
<dbReference type="EMBL" id="CP088295">
    <property type="protein sequence ID" value="UUY01960.1"/>
    <property type="molecule type" value="Genomic_DNA"/>
</dbReference>
<feature type="region of interest" description="Disordered" evidence="6">
    <location>
        <begin position="1"/>
        <end position="52"/>
    </location>
</feature>
<evidence type="ECO:0000313" key="8">
    <source>
        <dbReference type="EMBL" id="UUY01960.1"/>
    </source>
</evidence>
<dbReference type="Gene3D" id="3.40.50.12780">
    <property type="entry name" value="N-terminal domain of ligase-like"/>
    <property type="match status" value="1"/>
</dbReference>
<dbReference type="InterPro" id="IPR020845">
    <property type="entry name" value="AMP-binding_CS"/>
</dbReference>
<evidence type="ECO:0000256" key="4">
    <source>
        <dbReference type="ARBA" id="ARBA00023098"/>
    </source>
</evidence>
<dbReference type="InterPro" id="IPR042099">
    <property type="entry name" value="ANL_N_sf"/>
</dbReference>
<dbReference type="GO" id="GO:0016874">
    <property type="term" value="F:ligase activity"/>
    <property type="evidence" value="ECO:0007669"/>
    <property type="project" value="UniProtKB-KW"/>
</dbReference>
<reference evidence="9" key="1">
    <citation type="submission" date="2021-11" db="EMBL/GenBank/DDBJ databases">
        <title>Cultivation dependent microbiological survey of springs from the worlds oldest radium mine currently devoted to the extraction of radon-saturated water.</title>
        <authorList>
            <person name="Kapinusova G."/>
            <person name="Smrhova T."/>
            <person name="Strejcek M."/>
            <person name="Suman J."/>
            <person name="Jani K."/>
            <person name="Pajer P."/>
            <person name="Uhlik O."/>
        </authorList>
    </citation>
    <scope>NUCLEOTIDE SEQUENCE [LARGE SCALE GENOMIC DNA]</scope>
    <source>
        <strain evidence="9">J379</strain>
    </source>
</reference>
<evidence type="ECO:0000313" key="9">
    <source>
        <dbReference type="Proteomes" id="UP001058860"/>
    </source>
</evidence>
<keyword evidence="9" id="KW-1185">Reference proteome</keyword>
<evidence type="ECO:0000256" key="3">
    <source>
        <dbReference type="ARBA" id="ARBA00022832"/>
    </source>
</evidence>
<accession>A0ABY5PBQ6</accession>
<organism evidence="8 9">
    <name type="scientific">Svornostia abyssi</name>
    <dbReference type="NCBI Taxonomy" id="2898438"/>
    <lineage>
        <taxon>Bacteria</taxon>
        <taxon>Bacillati</taxon>
        <taxon>Actinomycetota</taxon>
        <taxon>Thermoleophilia</taxon>
        <taxon>Solirubrobacterales</taxon>
        <taxon>Baekduiaceae</taxon>
        <taxon>Svornostia</taxon>
    </lineage>
</organism>
<dbReference type="PROSITE" id="PS00455">
    <property type="entry name" value="AMP_BINDING"/>
    <property type="match status" value="1"/>
</dbReference>
<dbReference type="Pfam" id="PF23562">
    <property type="entry name" value="AMP-binding_C_3"/>
    <property type="match status" value="1"/>
</dbReference>
<keyword evidence="4" id="KW-0443">Lipid metabolism</keyword>
<evidence type="ECO:0000256" key="6">
    <source>
        <dbReference type="SAM" id="MobiDB-lite"/>
    </source>
</evidence>
<dbReference type="PANTHER" id="PTHR43272:SF32">
    <property type="entry name" value="AMP-DEPENDENT SYNTHETASE_LIGASE DOMAIN-CONTAINING PROTEIN"/>
    <property type="match status" value="1"/>
</dbReference>
<evidence type="ECO:0000256" key="5">
    <source>
        <dbReference type="ARBA" id="ARBA00032875"/>
    </source>
</evidence>